<dbReference type="PATRIC" id="fig|1188233.3.peg.111"/>
<feature type="compositionally biased region" description="Polar residues" evidence="1">
    <location>
        <begin position="156"/>
        <end position="177"/>
    </location>
</feature>
<feature type="region of interest" description="Disordered" evidence="1">
    <location>
        <begin position="30"/>
        <end position="244"/>
    </location>
</feature>
<accession>N9VC78</accession>
<gene>
    <name evidence="3" type="ORF">MAU_1100</name>
</gene>
<keyword evidence="4" id="KW-1185">Reference proteome</keyword>
<feature type="compositionally biased region" description="Basic and acidic residues" evidence="1">
    <location>
        <begin position="226"/>
        <end position="244"/>
    </location>
</feature>
<feature type="compositionally biased region" description="Basic and acidic residues" evidence="1">
    <location>
        <begin position="193"/>
        <end position="220"/>
    </location>
</feature>
<feature type="signal peptide" evidence="2">
    <location>
        <begin position="1"/>
        <end position="24"/>
    </location>
</feature>
<comment type="caution">
    <text evidence="3">The sequence shown here is derived from an EMBL/GenBank/DDBJ whole genome shotgun (WGS) entry which is preliminary data.</text>
</comment>
<evidence type="ECO:0000256" key="2">
    <source>
        <dbReference type="SAM" id="SignalP"/>
    </source>
</evidence>
<keyword evidence="2" id="KW-0732">Signal</keyword>
<proteinExistence type="predicted"/>
<dbReference type="STRING" id="1188233.MAU_1100"/>
<protein>
    <submittedName>
        <fullName evidence="3">Uncharacterized protein</fullName>
    </submittedName>
</protein>
<dbReference type="RefSeq" id="WP_004423302.1">
    <property type="nucleotide sequence ID" value="NZ_AORI01000002.1"/>
</dbReference>
<evidence type="ECO:0000313" key="4">
    <source>
        <dbReference type="Proteomes" id="UP000013131"/>
    </source>
</evidence>
<name>N9VC78_9BACT</name>
<dbReference type="Proteomes" id="UP000013131">
    <property type="component" value="Unassembled WGS sequence"/>
</dbReference>
<organism evidence="3 4">
    <name type="scientific">Metamycoplasma auris 15026</name>
    <dbReference type="NCBI Taxonomy" id="1188233"/>
    <lineage>
        <taxon>Bacteria</taxon>
        <taxon>Bacillati</taxon>
        <taxon>Mycoplasmatota</taxon>
        <taxon>Mycoplasmoidales</taxon>
        <taxon>Metamycoplasmataceae</taxon>
        <taxon>Metamycoplasma</taxon>
    </lineage>
</organism>
<dbReference type="NCBIfam" id="NF046046">
    <property type="entry name" value="Mbov_0729_Cterm"/>
    <property type="match status" value="1"/>
</dbReference>
<feature type="compositionally biased region" description="Low complexity" evidence="1">
    <location>
        <begin position="48"/>
        <end position="65"/>
    </location>
</feature>
<feature type="chain" id="PRO_5004154179" evidence="2">
    <location>
        <begin position="25"/>
        <end position="350"/>
    </location>
</feature>
<evidence type="ECO:0000313" key="3">
    <source>
        <dbReference type="EMBL" id="ENY69283.1"/>
    </source>
</evidence>
<dbReference type="AlphaFoldDB" id="N9VC78"/>
<sequence length="350" mass="38136">MKKLHKAFFIFGLSYTLGILPLVAAKCNTSNSSSTIKTDGESNKNKDQSNSNINNNQNDNNSINSGTQSNPQTDSTPSMNGENEGKSGTTERPMNDQPNSKAEAELSHKNEKSKTEGEKELKGEKPENESSPGASETAGNETPRNGMTISDKPSPHSGSESSNDGEITAPEGNTNLEGGSMSDKGSQSSPKSSDAKPNDRNSTHNEDSYRGNEEMSDEARGTINDETSRSEPIEGNKGSADSEKKLGTIYELFQKYNNIEEHLNKPESISQLSDEADSISKQLISNDTEFLKTLGLSHDDITDIFDLLDSASRIGIPTNLEIEKGNFTKLFEKVKTKVNETYSKYKEKSK</sequence>
<dbReference type="EMBL" id="AORI01000002">
    <property type="protein sequence ID" value="ENY69283.1"/>
    <property type="molecule type" value="Genomic_DNA"/>
</dbReference>
<feature type="compositionally biased region" description="Basic and acidic residues" evidence="1">
    <location>
        <begin position="38"/>
        <end position="47"/>
    </location>
</feature>
<feature type="compositionally biased region" description="Low complexity" evidence="1">
    <location>
        <begin position="178"/>
        <end position="192"/>
    </location>
</feature>
<dbReference type="OrthoDB" id="401233at2"/>
<reference evidence="3 4" key="1">
    <citation type="journal article" date="2013" name="Genome Announc.">
        <title>Draft Genome Sequences of Mycoplasma auris and Mycoplasma yeatsii, Two Species of the Ear Canal of Caprinae.</title>
        <authorList>
            <person name="Dordet-Frisoni E."/>
            <person name="Baranowski E."/>
            <person name="Barre A."/>
            <person name="Blanchard A."/>
            <person name="Breton M."/>
            <person name="Couture C."/>
            <person name="Dupuy V."/>
            <person name="Gaurivaud P."/>
            <person name="Jacob D."/>
            <person name="Lemaitre C."/>
            <person name="Manso-Silvan L."/>
            <person name="Nikolski M."/>
            <person name="Nouvel L.X."/>
            <person name="Poumarat F."/>
            <person name="Sirand-Pugnet P."/>
            <person name="Thebault P."/>
            <person name="Theil S."/>
            <person name="Thiaucourt F."/>
            <person name="Citti C."/>
            <person name="Tardy F."/>
        </authorList>
    </citation>
    <scope>NUCLEOTIDE SEQUENCE [LARGE SCALE GENOMIC DNA]</scope>
    <source>
        <strain evidence="3 4">15026</strain>
    </source>
</reference>
<feature type="compositionally biased region" description="Basic and acidic residues" evidence="1">
    <location>
        <begin position="102"/>
        <end position="128"/>
    </location>
</feature>
<feature type="compositionally biased region" description="Polar residues" evidence="1">
    <location>
        <begin position="66"/>
        <end position="100"/>
    </location>
</feature>
<feature type="compositionally biased region" description="Polar residues" evidence="1">
    <location>
        <begin position="130"/>
        <end position="148"/>
    </location>
</feature>
<evidence type="ECO:0000256" key="1">
    <source>
        <dbReference type="SAM" id="MobiDB-lite"/>
    </source>
</evidence>